<dbReference type="PROSITE" id="PS00108">
    <property type="entry name" value="PROTEIN_KINASE_ST"/>
    <property type="match status" value="1"/>
</dbReference>
<dbReference type="InterPro" id="IPR017441">
    <property type="entry name" value="Protein_kinase_ATP_BS"/>
</dbReference>
<evidence type="ECO:0000256" key="4">
    <source>
        <dbReference type="ARBA" id="ARBA00022741"/>
    </source>
</evidence>
<evidence type="ECO:0000256" key="2">
    <source>
        <dbReference type="ARBA" id="ARBA00022527"/>
    </source>
</evidence>
<feature type="compositionally biased region" description="Polar residues" evidence="9">
    <location>
        <begin position="307"/>
        <end position="316"/>
    </location>
</feature>
<dbReference type="GO" id="GO:0004674">
    <property type="term" value="F:protein serine/threonine kinase activity"/>
    <property type="evidence" value="ECO:0007669"/>
    <property type="project" value="UniProtKB-KW"/>
</dbReference>
<feature type="region of interest" description="Disordered" evidence="9">
    <location>
        <begin position="262"/>
        <end position="373"/>
    </location>
</feature>
<evidence type="ECO:0000313" key="12">
    <source>
        <dbReference type="Proteomes" id="UP001164286"/>
    </source>
</evidence>
<evidence type="ECO:0000256" key="7">
    <source>
        <dbReference type="ARBA" id="ARBA00023596"/>
    </source>
</evidence>
<dbReference type="FunFam" id="1.10.510.10:FF:000078">
    <property type="entry name" value="Serine/threonine-protein kinase PRP4 homolog"/>
    <property type="match status" value="1"/>
</dbReference>
<dbReference type="Proteomes" id="UP001164286">
    <property type="component" value="Unassembled WGS sequence"/>
</dbReference>
<evidence type="ECO:0000256" key="1">
    <source>
        <dbReference type="ARBA" id="ARBA00012513"/>
    </source>
</evidence>
<evidence type="ECO:0000256" key="5">
    <source>
        <dbReference type="ARBA" id="ARBA00022777"/>
    </source>
</evidence>
<evidence type="ECO:0000256" key="8">
    <source>
        <dbReference type="PROSITE-ProRule" id="PRU10141"/>
    </source>
</evidence>
<dbReference type="InterPro" id="IPR000719">
    <property type="entry name" value="Prot_kinase_dom"/>
</dbReference>
<feature type="binding site" evidence="8">
    <location>
        <position position="523"/>
    </location>
    <ligand>
        <name>ATP</name>
        <dbReference type="ChEBI" id="CHEBI:30616"/>
    </ligand>
</feature>
<dbReference type="GeneID" id="77726295"/>
<protein>
    <recommendedName>
        <fullName evidence="1">non-specific serine/threonine protein kinase</fullName>
        <ecNumber evidence="1">2.7.11.1</ecNumber>
    </recommendedName>
</protein>
<feature type="compositionally biased region" description="Basic and acidic residues" evidence="9">
    <location>
        <begin position="78"/>
        <end position="88"/>
    </location>
</feature>
<dbReference type="AlphaFoldDB" id="A0AA38H9F2"/>
<evidence type="ECO:0000259" key="10">
    <source>
        <dbReference type="PROSITE" id="PS50011"/>
    </source>
</evidence>
<dbReference type="InterPro" id="IPR011009">
    <property type="entry name" value="Kinase-like_dom_sf"/>
</dbReference>
<dbReference type="InterPro" id="IPR044092">
    <property type="entry name" value="STKc_PRP4"/>
</dbReference>
<sequence>MPGYKRSLDGSADRSRDADKKPKDWRDAFLDDDQPRRRERSHSRDNDYRKRDDRARGSREEERGYRSRDPRGGLPYDNGERRGDDRQGNGRGQYSGGSSRHYPTREHRGGAARGQERESDRRRHNESSSQLRGEDREEGEIEPQPVQSHPGPTAGSVEPPRARPIPHAVPLTGFRPLNMPAQPPAPVPQTRPAANVLETEARESKKARVEMEAEEVEPVVLLEEERDPDKVLEERRKKREEIMAKFKANGGKAAVSAVVAEGKDPAGPGADSVNSAGTRTGMRTGLSARPDTPGATPLLKALGTRSAMGSASTAVSRTPALPEPSLANTPLGKDFDLGKSDVAPQPAGEDLVSAADYDPTAEGAVDQARRDRDNGVVDYAKEVAGGIGEPIVVPDDEWEEVEMEVDEEEDEVDMFSAFEESDRPKKKRKIKVRRRKQADGTDVTETMEVTGEKQKAKVAVVDNVDDAEGYYRITPGEIVDDGRYQVTTTLGKGMFSAVVKAKVLKAVGQERRQDVVGKEVAIKVIRSQESMYVAGRKEAQILKRLNEADPDDKKHIVRMERTFEHHGHLCIVTESLSMNLRDVLKRFGKDVGLNMRAVRAYAHQMFLALSLMRKCSLVHADIKPDNVLVSENKATLKVCDFGSASDVADGDITPYLVSRFYRAPEIILGLPFDTAIDIWSTGCTLYELYTGKILFPGRSNNHMLLLMMEVKGKINHRLIKKATFGEMYFDEGMNFLSVEKDKITGADTLKTLVISGPSRDIRSRIMPSSNIQLKMKDDEIKQMANFVDLLDKCLQLDPAKRITPRDALLHPFVAGTG</sequence>
<gene>
    <name evidence="11" type="ORF">MKK02DRAFT_25804</name>
</gene>
<feature type="region of interest" description="Disordered" evidence="9">
    <location>
        <begin position="1"/>
        <end position="193"/>
    </location>
</feature>
<proteinExistence type="inferred from homology"/>
<keyword evidence="6 8" id="KW-0067">ATP-binding</keyword>
<dbReference type="Pfam" id="PF00069">
    <property type="entry name" value="Pkinase"/>
    <property type="match status" value="1"/>
</dbReference>
<dbReference type="Gene3D" id="3.30.200.20">
    <property type="entry name" value="Phosphorylase Kinase, domain 1"/>
    <property type="match status" value="1"/>
</dbReference>
<dbReference type="EMBL" id="JAKWFO010000005">
    <property type="protein sequence ID" value="KAI9635021.1"/>
    <property type="molecule type" value="Genomic_DNA"/>
</dbReference>
<feature type="compositionally biased region" description="Basic and acidic residues" evidence="9">
    <location>
        <begin position="1"/>
        <end position="71"/>
    </location>
</feature>
<feature type="domain" description="Protein kinase" evidence="10">
    <location>
        <begin position="484"/>
        <end position="813"/>
    </location>
</feature>
<accession>A0AA38H9F2</accession>
<organism evidence="11 12">
    <name type="scientific">Dioszegia hungarica</name>
    <dbReference type="NCBI Taxonomy" id="4972"/>
    <lineage>
        <taxon>Eukaryota</taxon>
        <taxon>Fungi</taxon>
        <taxon>Dikarya</taxon>
        <taxon>Basidiomycota</taxon>
        <taxon>Agaricomycotina</taxon>
        <taxon>Tremellomycetes</taxon>
        <taxon>Tremellales</taxon>
        <taxon>Bulleribasidiaceae</taxon>
        <taxon>Dioszegia</taxon>
    </lineage>
</organism>
<keyword evidence="4 8" id="KW-0547">Nucleotide-binding</keyword>
<dbReference type="SUPFAM" id="SSF56112">
    <property type="entry name" value="Protein kinase-like (PK-like)"/>
    <property type="match status" value="1"/>
</dbReference>
<comment type="caution">
    <text evidence="11">The sequence shown here is derived from an EMBL/GenBank/DDBJ whole genome shotgun (WGS) entry which is preliminary data.</text>
</comment>
<dbReference type="GO" id="GO:0045292">
    <property type="term" value="P:mRNA cis splicing, via spliceosome"/>
    <property type="evidence" value="ECO:0007669"/>
    <property type="project" value="InterPro"/>
</dbReference>
<reference evidence="11" key="1">
    <citation type="journal article" date="2022" name="G3 (Bethesda)">
        <title>High quality genome of the basidiomycete yeast Dioszegia hungarica PDD-24b-2 isolated from cloud water.</title>
        <authorList>
            <person name="Jarrige D."/>
            <person name="Haridas S."/>
            <person name="Bleykasten-Grosshans C."/>
            <person name="Joly M."/>
            <person name="Nadalig T."/>
            <person name="Sancelme M."/>
            <person name="Vuilleumier S."/>
            <person name="Grigoriev I.V."/>
            <person name="Amato P."/>
            <person name="Bringel F."/>
        </authorList>
    </citation>
    <scope>NUCLEOTIDE SEQUENCE</scope>
    <source>
        <strain evidence="11">PDD-24b-2</strain>
    </source>
</reference>
<dbReference type="InterPro" id="IPR050494">
    <property type="entry name" value="Ser_Thr_dual-spec_kinase"/>
</dbReference>
<dbReference type="EC" id="2.7.11.1" evidence="1"/>
<dbReference type="SMART" id="SM00220">
    <property type="entry name" value="S_TKc"/>
    <property type="match status" value="1"/>
</dbReference>
<dbReference type="PANTHER" id="PTHR24058">
    <property type="entry name" value="DUAL SPECIFICITY PROTEIN KINASE"/>
    <property type="match status" value="1"/>
</dbReference>
<dbReference type="RefSeq" id="XP_052944798.1">
    <property type="nucleotide sequence ID" value="XM_053087094.1"/>
</dbReference>
<dbReference type="PROSITE" id="PS50011">
    <property type="entry name" value="PROTEIN_KINASE_DOM"/>
    <property type="match status" value="1"/>
</dbReference>
<evidence type="ECO:0000256" key="9">
    <source>
        <dbReference type="SAM" id="MobiDB-lite"/>
    </source>
</evidence>
<evidence type="ECO:0000313" key="11">
    <source>
        <dbReference type="EMBL" id="KAI9635021.1"/>
    </source>
</evidence>
<keyword evidence="12" id="KW-1185">Reference proteome</keyword>
<feature type="compositionally biased region" description="Basic and acidic residues" evidence="9">
    <location>
        <begin position="103"/>
        <end position="126"/>
    </location>
</feature>
<comment type="similarity">
    <text evidence="7">Belongs to the protein kinase superfamily. CMGC Ser/Thr protein kinase family.</text>
</comment>
<dbReference type="CDD" id="cd14135">
    <property type="entry name" value="STKc_PRP4"/>
    <property type="match status" value="1"/>
</dbReference>
<keyword evidence="2" id="KW-0723">Serine/threonine-protein kinase</keyword>
<dbReference type="GO" id="GO:0005524">
    <property type="term" value="F:ATP binding"/>
    <property type="evidence" value="ECO:0007669"/>
    <property type="project" value="UniProtKB-UniRule"/>
</dbReference>
<evidence type="ECO:0000256" key="6">
    <source>
        <dbReference type="ARBA" id="ARBA00022840"/>
    </source>
</evidence>
<keyword evidence="5 11" id="KW-0418">Kinase</keyword>
<evidence type="ECO:0000256" key="3">
    <source>
        <dbReference type="ARBA" id="ARBA00022679"/>
    </source>
</evidence>
<dbReference type="Gene3D" id="1.10.510.10">
    <property type="entry name" value="Transferase(Phosphotransferase) domain 1"/>
    <property type="match status" value="1"/>
</dbReference>
<keyword evidence="3" id="KW-0808">Transferase</keyword>
<dbReference type="PROSITE" id="PS00107">
    <property type="entry name" value="PROTEIN_KINASE_ATP"/>
    <property type="match status" value="1"/>
</dbReference>
<name>A0AA38H9F2_9TREE</name>
<dbReference type="InterPro" id="IPR008271">
    <property type="entry name" value="Ser/Thr_kinase_AS"/>
</dbReference>
<dbReference type="PANTHER" id="PTHR24058:SF103">
    <property type="entry name" value="SERINE_THREONINE-PROTEIN KINASE PRP4 HOMOLOG"/>
    <property type="match status" value="1"/>
</dbReference>